<feature type="transmembrane region" description="Helical" evidence="3">
    <location>
        <begin position="12"/>
        <end position="30"/>
    </location>
</feature>
<feature type="domain" description="J" evidence="4">
    <location>
        <begin position="78"/>
        <end position="144"/>
    </location>
</feature>
<feature type="transmembrane region" description="Helical" evidence="3">
    <location>
        <begin position="163"/>
        <end position="183"/>
    </location>
</feature>
<dbReference type="PROSITE" id="PS50076">
    <property type="entry name" value="DNAJ_2"/>
    <property type="match status" value="1"/>
</dbReference>
<dbReference type="PANTHER" id="PTHR44360">
    <property type="entry name" value="DNAJ HOMOLOG SUBFAMILY B MEMBER 9"/>
    <property type="match status" value="1"/>
</dbReference>
<dbReference type="PANTHER" id="PTHR44360:SF1">
    <property type="entry name" value="DNAJ HOMOLOG SUBFAMILY B MEMBER 9"/>
    <property type="match status" value="1"/>
</dbReference>
<dbReference type="InterPro" id="IPR036869">
    <property type="entry name" value="J_dom_sf"/>
</dbReference>
<keyword evidence="6" id="KW-1185">Reference proteome</keyword>
<dbReference type="GO" id="GO:0051087">
    <property type="term" value="F:protein-folding chaperone binding"/>
    <property type="evidence" value="ECO:0007669"/>
    <property type="project" value="TreeGrafter"/>
</dbReference>
<dbReference type="Pfam" id="PF00226">
    <property type="entry name" value="DnaJ"/>
    <property type="match status" value="1"/>
</dbReference>
<sequence length="362" mass="41390">MSSNHLLSMAGWTFLPNLVTGWVQAIWYGLAIRAGDPKPQPGSHKWNLHRRRISIIVISAYLLYTIYEADWNIRKASDFYNDLGISHLATDREIKSRFRRLAAIHHPDKVSSSSIASGDHFVHLKLAQDTLLDPAKRFAYERLGPDVAGCHQCSTIRDYFHHYLYGFNGLLTYYSTAGGAMYLLKLFGYLNWGQYWRWITFIMLFTFELHTFTRPYFPIFATEVINPILTKYTSHPPYLPFQLIQLARQMSVTLYIAFSQIGPLLEPPARASPNENPETALKQQLDRLENIAKAVEVDASRLQGLEMIPFANDPQAMQDIKGKVKEWLVQNTIRSDPEVRDAMGTVLKRKRTDAPAGAKGNR</sequence>
<dbReference type="SMART" id="SM00271">
    <property type="entry name" value="DnaJ"/>
    <property type="match status" value="1"/>
</dbReference>
<organism evidence="5 6">
    <name type="scientific">Monilinia vaccinii-corymbosi</name>
    <dbReference type="NCBI Taxonomy" id="61207"/>
    <lineage>
        <taxon>Eukaryota</taxon>
        <taxon>Fungi</taxon>
        <taxon>Dikarya</taxon>
        <taxon>Ascomycota</taxon>
        <taxon>Pezizomycotina</taxon>
        <taxon>Leotiomycetes</taxon>
        <taxon>Helotiales</taxon>
        <taxon>Sclerotiniaceae</taxon>
        <taxon>Monilinia</taxon>
    </lineage>
</organism>
<dbReference type="EMBL" id="CP063407">
    <property type="protein sequence ID" value="QSZ33371.1"/>
    <property type="molecule type" value="Genomic_DNA"/>
</dbReference>
<dbReference type="GO" id="GO:0005783">
    <property type="term" value="C:endoplasmic reticulum"/>
    <property type="evidence" value="ECO:0007669"/>
    <property type="project" value="TreeGrafter"/>
</dbReference>
<evidence type="ECO:0000259" key="4">
    <source>
        <dbReference type="PROSITE" id="PS50076"/>
    </source>
</evidence>
<dbReference type="CDD" id="cd06257">
    <property type="entry name" value="DnaJ"/>
    <property type="match status" value="1"/>
</dbReference>
<dbReference type="AlphaFoldDB" id="A0A8A3PE89"/>
<proteinExistence type="predicted"/>
<keyword evidence="3" id="KW-0472">Membrane</keyword>
<dbReference type="PRINTS" id="PR00625">
    <property type="entry name" value="JDOMAIN"/>
</dbReference>
<evidence type="ECO:0000256" key="1">
    <source>
        <dbReference type="ARBA" id="ARBA00023186"/>
    </source>
</evidence>
<feature type="coiled-coil region" evidence="2">
    <location>
        <begin position="278"/>
        <end position="305"/>
    </location>
</feature>
<keyword evidence="1" id="KW-0143">Chaperone</keyword>
<dbReference type="OrthoDB" id="436519at2759"/>
<keyword evidence="3" id="KW-0812">Transmembrane</keyword>
<feature type="transmembrane region" description="Helical" evidence="3">
    <location>
        <begin position="50"/>
        <end position="67"/>
    </location>
</feature>
<dbReference type="InterPro" id="IPR001623">
    <property type="entry name" value="DnaJ_domain"/>
</dbReference>
<dbReference type="GO" id="GO:0036503">
    <property type="term" value="P:ERAD pathway"/>
    <property type="evidence" value="ECO:0007669"/>
    <property type="project" value="TreeGrafter"/>
</dbReference>
<keyword evidence="2" id="KW-0175">Coiled coil</keyword>
<dbReference type="SUPFAM" id="SSF46565">
    <property type="entry name" value="Chaperone J-domain"/>
    <property type="match status" value="1"/>
</dbReference>
<gene>
    <name evidence="5" type="ORF">DSL72_002959</name>
</gene>
<keyword evidence="3" id="KW-1133">Transmembrane helix</keyword>
<evidence type="ECO:0000313" key="6">
    <source>
        <dbReference type="Proteomes" id="UP000672032"/>
    </source>
</evidence>
<evidence type="ECO:0000313" key="5">
    <source>
        <dbReference type="EMBL" id="QSZ33371.1"/>
    </source>
</evidence>
<name>A0A8A3PE89_9HELO</name>
<dbReference type="Gene3D" id="1.10.287.110">
    <property type="entry name" value="DnaJ domain"/>
    <property type="match status" value="1"/>
</dbReference>
<protein>
    <recommendedName>
        <fullName evidence="4">J domain-containing protein</fullName>
    </recommendedName>
</protein>
<dbReference type="Proteomes" id="UP000672032">
    <property type="component" value="Chromosome 3"/>
</dbReference>
<evidence type="ECO:0000256" key="2">
    <source>
        <dbReference type="SAM" id="Coils"/>
    </source>
</evidence>
<reference evidence="5" key="1">
    <citation type="submission" date="2020-10" db="EMBL/GenBank/DDBJ databases">
        <title>Genome Sequence of Monilinia vaccinii-corymbosi Sheds Light on Mummy Berry Disease Infection of Blueberry and Mating Type.</title>
        <authorList>
            <person name="Yow A.G."/>
            <person name="Zhang Y."/>
            <person name="Bansal K."/>
            <person name="Eacker S.M."/>
            <person name="Sullivan S."/>
            <person name="Liachko I."/>
            <person name="Cubeta M.A."/>
            <person name="Rollins J.A."/>
            <person name="Ashrafi H."/>
        </authorList>
    </citation>
    <scope>NUCLEOTIDE SEQUENCE</scope>
    <source>
        <strain evidence="5">RL-1</strain>
    </source>
</reference>
<dbReference type="InterPro" id="IPR051948">
    <property type="entry name" value="Hsp70_co-chaperone_J-domain"/>
</dbReference>
<dbReference type="GO" id="GO:0051787">
    <property type="term" value="F:misfolded protein binding"/>
    <property type="evidence" value="ECO:0007669"/>
    <property type="project" value="TreeGrafter"/>
</dbReference>
<evidence type="ECO:0000256" key="3">
    <source>
        <dbReference type="SAM" id="Phobius"/>
    </source>
</evidence>
<accession>A0A8A3PE89</accession>